<dbReference type="Proteomes" id="UP001472677">
    <property type="component" value="Unassembled WGS sequence"/>
</dbReference>
<comment type="caution">
    <text evidence="1">The sequence shown here is derived from an EMBL/GenBank/DDBJ whole genome shotgun (WGS) entry which is preliminary data.</text>
</comment>
<proteinExistence type="predicted"/>
<accession>A0ABR2BUK7</accession>
<protein>
    <submittedName>
        <fullName evidence="1">Uncharacterized protein</fullName>
    </submittedName>
</protein>
<dbReference type="EMBL" id="JBBPBM010000081">
    <property type="protein sequence ID" value="KAK8510831.1"/>
    <property type="molecule type" value="Genomic_DNA"/>
</dbReference>
<organism evidence="1 2">
    <name type="scientific">Hibiscus sabdariffa</name>
    <name type="common">roselle</name>
    <dbReference type="NCBI Taxonomy" id="183260"/>
    <lineage>
        <taxon>Eukaryota</taxon>
        <taxon>Viridiplantae</taxon>
        <taxon>Streptophyta</taxon>
        <taxon>Embryophyta</taxon>
        <taxon>Tracheophyta</taxon>
        <taxon>Spermatophyta</taxon>
        <taxon>Magnoliopsida</taxon>
        <taxon>eudicotyledons</taxon>
        <taxon>Gunneridae</taxon>
        <taxon>Pentapetalae</taxon>
        <taxon>rosids</taxon>
        <taxon>malvids</taxon>
        <taxon>Malvales</taxon>
        <taxon>Malvaceae</taxon>
        <taxon>Malvoideae</taxon>
        <taxon>Hibiscus</taxon>
    </lineage>
</organism>
<reference evidence="1 2" key="1">
    <citation type="journal article" date="2024" name="G3 (Bethesda)">
        <title>Genome assembly of Hibiscus sabdariffa L. provides insights into metabolisms of medicinal natural products.</title>
        <authorList>
            <person name="Kim T."/>
        </authorList>
    </citation>
    <scope>NUCLEOTIDE SEQUENCE [LARGE SCALE GENOMIC DNA]</scope>
    <source>
        <strain evidence="1">TK-2024</strain>
        <tissue evidence="1">Old leaves</tissue>
    </source>
</reference>
<evidence type="ECO:0000313" key="2">
    <source>
        <dbReference type="Proteomes" id="UP001472677"/>
    </source>
</evidence>
<gene>
    <name evidence="1" type="ORF">V6N12_009672</name>
</gene>
<name>A0ABR2BUK7_9ROSI</name>
<sequence>MPKVKTNRVKYPEGWELIEPTLREQLRMILMMASENVRRCGLFSKLHIRRAIIYLTFTIGGRKYLRNCMSSAWTKAMWIATLLLNGRRFASAPSMSYFTSFKCSFDLIFHVYEILFV</sequence>
<evidence type="ECO:0000313" key="1">
    <source>
        <dbReference type="EMBL" id="KAK8510831.1"/>
    </source>
</evidence>
<keyword evidence="2" id="KW-1185">Reference proteome</keyword>